<evidence type="ECO:0000313" key="2">
    <source>
        <dbReference type="EMBL" id="ODQ68506.1"/>
    </source>
</evidence>
<dbReference type="EMBL" id="KV454406">
    <property type="protein sequence ID" value="ODQ68506.1"/>
    <property type="molecule type" value="Genomic_DNA"/>
</dbReference>
<feature type="region of interest" description="Disordered" evidence="1">
    <location>
        <begin position="1"/>
        <end position="158"/>
    </location>
</feature>
<feature type="region of interest" description="Disordered" evidence="1">
    <location>
        <begin position="263"/>
        <end position="295"/>
    </location>
</feature>
<dbReference type="AlphaFoldDB" id="A0A1E3PSV4"/>
<feature type="compositionally biased region" description="Basic and acidic residues" evidence="1">
    <location>
        <begin position="274"/>
        <end position="289"/>
    </location>
</feature>
<evidence type="ECO:0000313" key="3">
    <source>
        <dbReference type="Proteomes" id="UP000095009"/>
    </source>
</evidence>
<dbReference type="Proteomes" id="UP000095009">
    <property type="component" value="Unassembled WGS sequence"/>
</dbReference>
<evidence type="ECO:0000256" key="1">
    <source>
        <dbReference type="SAM" id="MobiDB-lite"/>
    </source>
</evidence>
<accession>A0A1E3PSV4</accession>
<feature type="compositionally biased region" description="Acidic residues" evidence="1">
    <location>
        <begin position="103"/>
        <end position="121"/>
    </location>
</feature>
<feature type="compositionally biased region" description="Low complexity" evidence="1">
    <location>
        <begin position="133"/>
        <end position="150"/>
    </location>
</feature>
<keyword evidence="3" id="KW-1185">Reference proteome</keyword>
<protein>
    <submittedName>
        <fullName evidence="2">Uncharacterized protein</fullName>
    </submittedName>
</protein>
<sequence length="339" mass="37951">MVLNQPSPPTSPGQTYTSLHLPAAISNPRGEPPALGSKPSGEQDDRQTLWHSIHATPARESRYSGHLYHPGPPTPPPLHARPGTLRNHNLWRLQTRSPTEFGSETDSEYEASDDEDDDDKTDNDMGTGVHNYNNNDNSDIDNSSNSINSDNNDDNDDSWHLQYAAQHRRTMSAFESVPFRNPFDQDSKPLRCLTPTTATRVPKSLSRRHSTADCYAGRHHHRSPCVAIKFSLPSISSYLQVKADANTVCDYIGDLNLAATERRSPKPYFRRSRRGEVDKENGSHGRKGQDNYNNETNMLSEPEIVIVPREYERYGQELVGSRVSLPVNLSFSGNNTEAE</sequence>
<organism evidence="2 3">
    <name type="scientific">Nadsonia fulvescens var. elongata DSM 6958</name>
    <dbReference type="NCBI Taxonomy" id="857566"/>
    <lineage>
        <taxon>Eukaryota</taxon>
        <taxon>Fungi</taxon>
        <taxon>Dikarya</taxon>
        <taxon>Ascomycota</taxon>
        <taxon>Saccharomycotina</taxon>
        <taxon>Dipodascomycetes</taxon>
        <taxon>Dipodascales</taxon>
        <taxon>Dipodascales incertae sedis</taxon>
        <taxon>Nadsonia</taxon>
    </lineage>
</organism>
<feature type="compositionally biased region" description="Pro residues" evidence="1">
    <location>
        <begin position="1"/>
        <end position="11"/>
    </location>
</feature>
<feature type="compositionally biased region" description="Polar residues" evidence="1">
    <location>
        <begin position="92"/>
        <end position="102"/>
    </location>
</feature>
<reference evidence="2 3" key="1">
    <citation type="journal article" date="2016" name="Proc. Natl. Acad. Sci. U.S.A.">
        <title>Comparative genomics of biotechnologically important yeasts.</title>
        <authorList>
            <person name="Riley R."/>
            <person name="Haridas S."/>
            <person name="Wolfe K.H."/>
            <person name="Lopes M.R."/>
            <person name="Hittinger C.T."/>
            <person name="Goeker M."/>
            <person name="Salamov A.A."/>
            <person name="Wisecaver J.H."/>
            <person name="Long T.M."/>
            <person name="Calvey C.H."/>
            <person name="Aerts A.L."/>
            <person name="Barry K.W."/>
            <person name="Choi C."/>
            <person name="Clum A."/>
            <person name="Coughlan A.Y."/>
            <person name="Deshpande S."/>
            <person name="Douglass A.P."/>
            <person name="Hanson S.J."/>
            <person name="Klenk H.-P."/>
            <person name="LaButti K.M."/>
            <person name="Lapidus A."/>
            <person name="Lindquist E.A."/>
            <person name="Lipzen A.M."/>
            <person name="Meier-Kolthoff J.P."/>
            <person name="Ohm R.A."/>
            <person name="Otillar R.P."/>
            <person name="Pangilinan J.L."/>
            <person name="Peng Y."/>
            <person name="Rokas A."/>
            <person name="Rosa C.A."/>
            <person name="Scheuner C."/>
            <person name="Sibirny A.A."/>
            <person name="Slot J.C."/>
            <person name="Stielow J.B."/>
            <person name="Sun H."/>
            <person name="Kurtzman C.P."/>
            <person name="Blackwell M."/>
            <person name="Grigoriev I.V."/>
            <person name="Jeffries T.W."/>
        </authorList>
    </citation>
    <scope>NUCLEOTIDE SEQUENCE [LARGE SCALE GENOMIC DNA]</scope>
    <source>
        <strain evidence="2 3">DSM 6958</strain>
    </source>
</reference>
<feature type="compositionally biased region" description="Pro residues" evidence="1">
    <location>
        <begin position="70"/>
        <end position="79"/>
    </location>
</feature>
<name>A0A1E3PSV4_9ASCO</name>
<proteinExistence type="predicted"/>
<gene>
    <name evidence="2" type="ORF">NADFUDRAFT_81450</name>
</gene>